<evidence type="ECO:0000256" key="5">
    <source>
        <dbReference type="ARBA" id="ARBA00022737"/>
    </source>
</evidence>
<dbReference type="GeneID" id="7452234"/>
<evidence type="ECO:0000256" key="3">
    <source>
        <dbReference type="ARBA" id="ARBA00022448"/>
    </source>
</evidence>
<proteinExistence type="predicted"/>
<dbReference type="PROSITE" id="PS50166">
    <property type="entry name" value="IMPORTIN_B_NT"/>
    <property type="match status" value="1"/>
</dbReference>
<dbReference type="Pfam" id="PF13513">
    <property type="entry name" value="HEAT_EZ"/>
    <property type="match status" value="1"/>
</dbReference>
<keyword evidence="3" id="KW-0813">Transport</keyword>
<evidence type="ECO:0000256" key="2">
    <source>
        <dbReference type="ARBA" id="ARBA00004496"/>
    </source>
</evidence>
<name>B8C0J3_THAPS</name>
<dbReference type="GO" id="GO:0031267">
    <property type="term" value="F:small GTPase binding"/>
    <property type="evidence" value="ECO:0007669"/>
    <property type="project" value="InterPro"/>
</dbReference>
<dbReference type="InterPro" id="IPR057672">
    <property type="entry name" value="TPR_IPO4/5"/>
</dbReference>
<keyword evidence="6" id="KW-0653">Protein transport</keyword>
<feature type="region of interest" description="Disordered" evidence="8">
    <location>
        <begin position="622"/>
        <end position="645"/>
    </location>
</feature>
<keyword evidence="11" id="KW-1185">Reference proteome</keyword>
<reference evidence="10 11" key="2">
    <citation type="journal article" date="2008" name="Nature">
        <title>The Phaeodactylum genome reveals the evolutionary history of diatom genomes.</title>
        <authorList>
            <person name="Bowler C."/>
            <person name="Allen A.E."/>
            <person name="Badger J.H."/>
            <person name="Grimwood J."/>
            <person name="Jabbari K."/>
            <person name="Kuo A."/>
            <person name="Maheswari U."/>
            <person name="Martens C."/>
            <person name="Maumus F."/>
            <person name="Otillar R.P."/>
            <person name="Rayko E."/>
            <person name="Salamov A."/>
            <person name="Vandepoele K."/>
            <person name="Beszteri B."/>
            <person name="Gruber A."/>
            <person name="Heijde M."/>
            <person name="Katinka M."/>
            <person name="Mock T."/>
            <person name="Valentin K."/>
            <person name="Verret F."/>
            <person name="Berges J.A."/>
            <person name="Brownlee C."/>
            <person name="Cadoret J.P."/>
            <person name="Chiovitti A."/>
            <person name="Choi C.J."/>
            <person name="Coesel S."/>
            <person name="De Martino A."/>
            <person name="Detter J.C."/>
            <person name="Durkin C."/>
            <person name="Falciatore A."/>
            <person name="Fournet J."/>
            <person name="Haruta M."/>
            <person name="Huysman M.J."/>
            <person name="Jenkins B.D."/>
            <person name="Jiroutova K."/>
            <person name="Jorgensen R.E."/>
            <person name="Joubert Y."/>
            <person name="Kaplan A."/>
            <person name="Kroger N."/>
            <person name="Kroth P.G."/>
            <person name="La Roche J."/>
            <person name="Lindquist E."/>
            <person name="Lommer M."/>
            <person name="Martin-Jezequel V."/>
            <person name="Lopez P.J."/>
            <person name="Lucas S."/>
            <person name="Mangogna M."/>
            <person name="McGinnis K."/>
            <person name="Medlin L.K."/>
            <person name="Montsant A."/>
            <person name="Oudot-Le Secq M.P."/>
            <person name="Napoli C."/>
            <person name="Obornik M."/>
            <person name="Parker M.S."/>
            <person name="Petit J.L."/>
            <person name="Porcel B.M."/>
            <person name="Poulsen N."/>
            <person name="Robison M."/>
            <person name="Rychlewski L."/>
            <person name="Rynearson T.A."/>
            <person name="Schmutz J."/>
            <person name="Shapiro H."/>
            <person name="Siaut M."/>
            <person name="Stanley M."/>
            <person name="Sussman M.R."/>
            <person name="Taylor A.R."/>
            <person name="Vardi A."/>
            <person name="von Dassow P."/>
            <person name="Vyverman W."/>
            <person name="Willis A."/>
            <person name="Wyrwicz L.S."/>
            <person name="Rokhsar D.S."/>
            <person name="Weissenbach J."/>
            <person name="Armbrust E.V."/>
            <person name="Green B.R."/>
            <person name="Van de Peer Y."/>
            <person name="Grigoriev I.V."/>
        </authorList>
    </citation>
    <scope>NUCLEOTIDE SEQUENCE [LARGE SCALE GENOMIC DNA]</scope>
    <source>
        <strain evidence="10 11">CCMP1335</strain>
    </source>
</reference>
<dbReference type="PANTHER" id="PTHR10527">
    <property type="entry name" value="IMPORTIN BETA"/>
    <property type="match status" value="1"/>
</dbReference>
<dbReference type="AlphaFoldDB" id="B8C0J3"/>
<keyword evidence="5" id="KW-0677">Repeat</keyword>
<dbReference type="eggNOG" id="KOG2171">
    <property type="taxonomic scope" value="Eukaryota"/>
</dbReference>
<dbReference type="RefSeq" id="XP_002289991.1">
    <property type="nucleotide sequence ID" value="XM_002289955.1"/>
</dbReference>
<dbReference type="EMBL" id="CM000641">
    <property type="protein sequence ID" value="EED93528.1"/>
    <property type="molecule type" value="Genomic_DNA"/>
</dbReference>
<evidence type="ECO:0000256" key="1">
    <source>
        <dbReference type="ARBA" id="ARBA00004123"/>
    </source>
</evidence>
<dbReference type="GO" id="GO:0005737">
    <property type="term" value="C:cytoplasm"/>
    <property type="evidence" value="ECO:0000318"/>
    <property type="project" value="GO_Central"/>
</dbReference>
<accession>B8C0J3</accession>
<dbReference type="KEGG" id="tps:THAPSDRAFT_262326"/>
<dbReference type="GO" id="GO:0061608">
    <property type="term" value="F:nuclear import signal receptor activity"/>
    <property type="evidence" value="ECO:0000318"/>
    <property type="project" value="GO_Central"/>
</dbReference>
<organism evidence="10 11">
    <name type="scientific">Thalassiosira pseudonana</name>
    <name type="common">Marine diatom</name>
    <name type="synonym">Cyclotella nana</name>
    <dbReference type="NCBI Taxonomy" id="35128"/>
    <lineage>
        <taxon>Eukaryota</taxon>
        <taxon>Sar</taxon>
        <taxon>Stramenopiles</taxon>
        <taxon>Ochrophyta</taxon>
        <taxon>Bacillariophyta</taxon>
        <taxon>Coscinodiscophyceae</taxon>
        <taxon>Thalassiosirophycidae</taxon>
        <taxon>Thalassiosirales</taxon>
        <taxon>Thalassiosiraceae</taxon>
        <taxon>Thalassiosira</taxon>
    </lineage>
</organism>
<comment type="subcellular location">
    <subcellularLocation>
        <location evidence="2">Cytoplasm</location>
    </subcellularLocation>
    <subcellularLocation>
        <location evidence="1">Nucleus</location>
    </subcellularLocation>
</comment>
<dbReference type="InParanoid" id="B8C0J3"/>
<reference evidence="10 11" key="1">
    <citation type="journal article" date="2004" name="Science">
        <title>The genome of the diatom Thalassiosira pseudonana: ecology, evolution, and metabolism.</title>
        <authorList>
            <person name="Armbrust E.V."/>
            <person name="Berges J.A."/>
            <person name="Bowler C."/>
            <person name="Green B.R."/>
            <person name="Martinez D."/>
            <person name="Putnam N.H."/>
            <person name="Zhou S."/>
            <person name="Allen A.E."/>
            <person name="Apt K.E."/>
            <person name="Bechner M."/>
            <person name="Brzezinski M.A."/>
            <person name="Chaal B.K."/>
            <person name="Chiovitti A."/>
            <person name="Davis A.K."/>
            <person name="Demarest M.S."/>
            <person name="Detter J.C."/>
            <person name="Glavina T."/>
            <person name="Goodstein D."/>
            <person name="Hadi M.Z."/>
            <person name="Hellsten U."/>
            <person name="Hildebrand M."/>
            <person name="Jenkins B.D."/>
            <person name="Jurka J."/>
            <person name="Kapitonov V.V."/>
            <person name="Kroger N."/>
            <person name="Lau W.W."/>
            <person name="Lane T.W."/>
            <person name="Larimer F.W."/>
            <person name="Lippmeier J.C."/>
            <person name="Lucas S."/>
            <person name="Medina M."/>
            <person name="Montsant A."/>
            <person name="Obornik M."/>
            <person name="Parker M.S."/>
            <person name="Palenik B."/>
            <person name="Pazour G.J."/>
            <person name="Richardson P.M."/>
            <person name="Rynearson T.A."/>
            <person name="Saito M.A."/>
            <person name="Schwartz D.C."/>
            <person name="Thamatrakoln K."/>
            <person name="Valentin K."/>
            <person name="Vardi A."/>
            <person name="Wilkerson F.P."/>
            <person name="Rokhsar D.S."/>
        </authorList>
    </citation>
    <scope>NUCLEOTIDE SEQUENCE [LARGE SCALE GENOMIC DNA]</scope>
    <source>
        <strain evidence="10 11">CCMP1335</strain>
    </source>
</reference>
<dbReference type="PaxDb" id="35128-Thaps262326"/>
<evidence type="ECO:0000256" key="6">
    <source>
        <dbReference type="ARBA" id="ARBA00022927"/>
    </source>
</evidence>
<dbReference type="HOGENOM" id="CLU_003794_1_0_1"/>
<feature type="compositionally biased region" description="Acidic residues" evidence="8">
    <location>
        <begin position="628"/>
        <end position="645"/>
    </location>
</feature>
<evidence type="ECO:0000313" key="11">
    <source>
        <dbReference type="Proteomes" id="UP000001449"/>
    </source>
</evidence>
<dbReference type="SMART" id="SM01349">
    <property type="entry name" value="TOG"/>
    <property type="match status" value="1"/>
</dbReference>
<dbReference type="GO" id="GO:0005634">
    <property type="term" value="C:nucleus"/>
    <property type="evidence" value="ECO:0000318"/>
    <property type="project" value="GO_Central"/>
</dbReference>
<keyword evidence="7" id="KW-0539">Nucleus</keyword>
<evidence type="ECO:0000256" key="7">
    <source>
        <dbReference type="ARBA" id="ARBA00023242"/>
    </source>
</evidence>
<dbReference type="InterPro" id="IPR001494">
    <property type="entry name" value="Importin-beta_N"/>
</dbReference>
<dbReference type="InterPro" id="IPR034085">
    <property type="entry name" value="TOG"/>
</dbReference>
<dbReference type="InterPro" id="IPR011989">
    <property type="entry name" value="ARM-like"/>
</dbReference>
<sequence length="1009" mass="108019">LSTLLAALTHPDTNAIRQAEVALKPLLKDARCVPALVEIVKAQGNQNDAIRHVAVIILRKRISGHLTKFDTATKSALKAELLSILSSETSRPVRNGVVALVATICKLEAEGNQDGAATGGGWPELFLFIAAAAADSHPEARELAFLLLGEMTETIGIHLKPQFATLAGLFNNALGDAEIKVQNASVKALGLLMSYLSDEEDEIDVFAPLVPGVLTVAEACRARNDEEVVSTTLDVLYDLSFSPSAAVASHMASIVKFSQMCMADSNLEMGIRDSAALVVATMAESKPKHLGRDGALLTGVIETIFNLIENSDAWKEDFQDQEGYDPDNEGGPTETGMAQGTLDMLACEIPKKYIFEPVVSRCVARLGSANANQRKAGIACLGVIAEGCAEPLRENLAQVMPHVFKSAGDSDARVRECACFALGQISEHCQPEVLSYSSQILPIVFALLDDTSVAVQATSCYVLEMFCERLEPDGVRPLLDPLVRKLAAMLEVTTKRSVQEMTVAALAATAVAAEDEFAPYVPGVASLMDKLMSLTEEKLFSLRGRALECMGHIAIAVGKEHFRPYFTSTMKCACEGLTYDSTDLHEFAFAAFANLAKVMGDEFSPALKELVPHLITVISQDEGQYERAEDEQGGEFNALDDSDEEDDEGKYVMHIRTALLESKKGAITAIGEMAAHTGAAFVPYLEETLTVLIAAAENWHPLIKAECADALASLVIPIVAKDHNGEITWEKGDIAGASPLSQATEAVANAVLQQLVKMMQDDDSGVVGKACEGVQSVIELCGPHSLKVVANDCLESTFALLSKQAPCQLEDYGEEFGDEDDDHESFMTSVCDLVGSFSRVMGPHFVQYLPKFLPAICAYAKTSRPPSDRSMAIGCLGEIAQELGNGIADQWQSVFYPVSMAGISDSDDSVKRNSAFTIGVSCEALGDAVSGQYSSILQSLSHLFSVDPSQGDASAACVDNACAAVARMIMASPSNVPMGQVLPVILKAMPLKSDMTENETVWNCLLGLY</sequence>
<gene>
    <name evidence="10" type="ORF">THAPSDRAFT_262326</name>
</gene>
<feature type="non-terminal residue" evidence="10">
    <location>
        <position position="1"/>
    </location>
</feature>
<dbReference type="InterPro" id="IPR016024">
    <property type="entry name" value="ARM-type_fold"/>
</dbReference>
<feature type="non-terminal residue" evidence="10">
    <location>
        <position position="1009"/>
    </location>
</feature>
<dbReference type="InterPro" id="IPR040122">
    <property type="entry name" value="Importin_beta"/>
</dbReference>
<keyword evidence="4" id="KW-0963">Cytoplasm</keyword>
<dbReference type="STRING" id="35128.B8C0J3"/>
<evidence type="ECO:0000259" key="9">
    <source>
        <dbReference type="PROSITE" id="PS50166"/>
    </source>
</evidence>
<dbReference type="Proteomes" id="UP000001449">
    <property type="component" value="Chromosome 4"/>
</dbReference>
<evidence type="ECO:0000313" key="10">
    <source>
        <dbReference type="EMBL" id="EED93528.1"/>
    </source>
</evidence>
<dbReference type="SUPFAM" id="SSF48371">
    <property type="entry name" value="ARM repeat"/>
    <property type="match status" value="2"/>
</dbReference>
<dbReference type="OMA" id="ANACGCV"/>
<protein>
    <submittedName>
        <fullName evidence="10">Ran binding protein 4-like protein</fullName>
    </submittedName>
</protein>
<dbReference type="Gene3D" id="1.25.10.10">
    <property type="entry name" value="Leucine-rich Repeat Variant"/>
    <property type="match status" value="1"/>
</dbReference>
<dbReference type="GO" id="GO:0008139">
    <property type="term" value="F:nuclear localization sequence binding"/>
    <property type="evidence" value="ECO:0000318"/>
    <property type="project" value="GO_Central"/>
</dbReference>
<dbReference type="GO" id="GO:0006606">
    <property type="term" value="P:protein import into nucleus"/>
    <property type="evidence" value="ECO:0000318"/>
    <property type="project" value="GO_Central"/>
</dbReference>
<evidence type="ECO:0000256" key="8">
    <source>
        <dbReference type="SAM" id="MobiDB-lite"/>
    </source>
</evidence>
<dbReference type="Pfam" id="PF25780">
    <property type="entry name" value="TPR_IPO5"/>
    <property type="match status" value="1"/>
</dbReference>
<evidence type="ECO:0000256" key="4">
    <source>
        <dbReference type="ARBA" id="ARBA00022490"/>
    </source>
</evidence>
<feature type="domain" description="Importin N-terminal" evidence="9">
    <location>
        <begin position="19"/>
        <end position="87"/>
    </location>
</feature>